<dbReference type="STRING" id="392484.LP43_1989"/>
<name>A0A0A0BDT3_9GAMM</name>
<dbReference type="RefSeq" id="WP_036314716.1">
    <property type="nucleotide sequence ID" value="NZ_JRQD01000005.1"/>
</dbReference>
<sequence>MRYALFMFILCCSNHLQADENTWSERLQIHGFASQAYINTSHNNFFGDSEDGSFEFTELGLNGSFQLSPKIRLASQILSRRAGDLDNGSPYIDYALVDIDLFSTARSTTGLYLGRVKNPIGLYNQTRDVAHTREGILLPQVIYFDTIRELLISSDGLHAYHHMYLDSGTLLMQAGLGYPITNKNVEYAFMGQDWNGKVGNDRLGFFGQLRYEYNGGRWIYSLSHANVTIDFKAGPQDTIPFPAGPGLNSGEIDVDYTVLSIQYNGKKWQLTAEAALEKVEFVEISDNFSEQSGRPFGYFIQANYLFTPRWQGFIRYEEWQRDRDDWDADEAAQRSLESSQLLSSFGINQPAFPAHTNYSKAWVIGGRWDIKPNLMLRAEYHITDGTSSLPARENNIALSEKHWNMLAISLSYRF</sequence>
<evidence type="ECO:0000313" key="3">
    <source>
        <dbReference type="Proteomes" id="UP000029999"/>
    </source>
</evidence>
<dbReference type="EMBL" id="JRQD01000005">
    <property type="protein sequence ID" value="KGM06116.1"/>
    <property type="molecule type" value="Genomic_DNA"/>
</dbReference>
<accession>A0A0A0BDT3</accession>
<proteinExistence type="predicted"/>
<reference evidence="2 3" key="1">
    <citation type="submission" date="2014-09" db="EMBL/GenBank/DDBJ databases">
        <authorList>
            <person name="Grob C."/>
            <person name="Taubert M."/>
            <person name="Howat A.M."/>
            <person name="Burns O.J."/>
            <person name="Dixon J.L."/>
            <person name="Chen Y."/>
            <person name="Murrell J.C."/>
        </authorList>
    </citation>
    <scope>NUCLEOTIDE SEQUENCE [LARGE SCALE GENOMIC DNA]</scope>
    <source>
        <strain evidence="2">L4</strain>
    </source>
</reference>
<keyword evidence="1" id="KW-0732">Signal</keyword>
<evidence type="ECO:0000313" key="2">
    <source>
        <dbReference type="EMBL" id="KGM06116.1"/>
    </source>
</evidence>
<dbReference type="AlphaFoldDB" id="A0A0A0BDT3"/>
<dbReference type="InterPro" id="IPR023614">
    <property type="entry name" value="Porin_dom_sf"/>
</dbReference>
<gene>
    <name evidence="2" type="ORF">LP43_1989</name>
</gene>
<evidence type="ECO:0000256" key="1">
    <source>
        <dbReference type="SAM" id="SignalP"/>
    </source>
</evidence>
<dbReference type="Gene3D" id="2.40.160.10">
    <property type="entry name" value="Porin"/>
    <property type="match status" value="1"/>
</dbReference>
<feature type="chain" id="PRO_5001959494" evidence="1">
    <location>
        <begin position="19"/>
        <end position="414"/>
    </location>
</feature>
<feature type="signal peptide" evidence="1">
    <location>
        <begin position="1"/>
        <end position="18"/>
    </location>
</feature>
<protein>
    <submittedName>
        <fullName evidence="2">Uncharacterized protein</fullName>
    </submittedName>
</protein>
<comment type="caution">
    <text evidence="2">The sequence shown here is derived from an EMBL/GenBank/DDBJ whole genome shotgun (WGS) entry which is preliminary data.</text>
</comment>
<dbReference type="Proteomes" id="UP000029999">
    <property type="component" value="Unassembled WGS sequence"/>
</dbReference>
<dbReference type="SUPFAM" id="SSF56935">
    <property type="entry name" value="Porins"/>
    <property type="match status" value="1"/>
</dbReference>
<organism evidence="2 3">
    <name type="scientific">Methylophaga thiooxydans</name>
    <dbReference type="NCBI Taxonomy" id="392484"/>
    <lineage>
        <taxon>Bacteria</taxon>
        <taxon>Pseudomonadati</taxon>
        <taxon>Pseudomonadota</taxon>
        <taxon>Gammaproteobacteria</taxon>
        <taxon>Thiotrichales</taxon>
        <taxon>Piscirickettsiaceae</taxon>
        <taxon>Methylophaga</taxon>
    </lineage>
</organism>